<feature type="region of interest" description="Disordered" evidence="1">
    <location>
        <begin position="90"/>
        <end position="113"/>
    </location>
</feature>
<evidence type="ECO:0000256" key="1">
    <source>
        <dbReference type="SAM" id="MobiDB-lite"/>
    </source>
</evidence>
<organism evidence="2 3">
    <name type="scientific">Trichoderma lentiforme</name>
    <dbReference type="NCBI Taxonomy" id="1567552"/>
    <lineage>
        <taxon>Eukaryota</taxon>
        <taxon>Fungi</taxon>
        <taxon>Dikarya</taxon>
        <taxon>Ascomycota</taxon>
        <taxon>Pezizomycotina</taxon>
        <taxon>Sordariomycetes</taxon>
        <taxon>Hypocreomycetidae</taxon>
        <taxon>Hypocreales</taxon>
        <taxon>Hypocreaceae</taxon>
        <taxon>Trichoderma</taxon>
    </lineage>
</organism>
<name>A0A9P4X852_9HYPO</name>
<keyword evidence="3" id="KW-1185">Reference proteome</keyword>
<accession>A0A9P4X852</accession>
<evidence type="ECO:0000313" key="2">
    <source>
        <dbReference type="EMBL" id="KAF3062895.1"/>
    </source>
</evidence>
<reference evidence="2 3" key="1">
    <citation type="submission" date="2018-06" db="EMBL/GenBank/DDBJ databases">
        <title>Genome analysis of cellulolytic fungus Trichoderma lentiforme CFAM-422.</title>
        <authorList>
            <person name="Steindorff A.S."/>
            <person name="Formighieri E.F."/>
            <person name="Midorikawa G.E.O."/>
            <person name="Tamietti M.S."/>
            <person name="Ramos E.Z."/>
            <person name="Silva A.S."/>
            <person name="Bon E.P.S."/>
            <person name="Mendes T.D."/>
            <person name="Damaso M.C.T."/>
            <person name="Favaro L.C.L."/>
        </authorList>
    </citation>
    <scope>NUCLEOTIDE SEQUENCE [LARGE SCALE GENOMIC DNA]</scope>
    <source>
        <strain evidence="2 3">CFAM-422</strain>
    </source>
</reference>
<sequence>MYSSRLKGAGLDNFLQKTCLCQHTNISRTSQWCGQLSLPPTVSGCLEMWAMMVISMLNYHVDEYMESHRSFGSTDLLAIGHGLATHLSLHSDTSQRTVSSPPSSDYNSPRSSPAFEDLEKSLLVHTAHNGESASMMEIGHRSPGDQVPDHDWVRTTGANNTSCPSSAALTDWLRWSRGILQERCARILPHFAASTNDYDSMRRDDAEDNLSGLHFHEFTGGNEQSLSFQLTAENGRRDFS</sequence>
<feature type="compositionally biased region" description="Polar residues" evidence="1">
    <location>
        <begin position="90"/>
        <end position="111"/>
    </location>
</feature>
<dbReference type="EMBL" id="QLNT01000020">
    <property type="protein sequence ID" value="KAF3062895.1"/>
    <property type="molecule type" value="Genomic_DNA"/>
</dbReference>
<dbReference type="Proteomes" id="UP000801864">
    <property type="component" value="Unassembled WGS sequence"/>
</dbReference>
<protein>
    <submittedName>
        <fullName evidence="2">Uncharacterized protein</fullName>
    </submittedName>
</protein>
<proteinExistence type="predicted"/>
<comment type="caution">
    <text evidence="2">The sequence shown here is derived from an EMBL/GenBank/DDBJ whole genome shotgun (WGS) entry which is preliminary data.</text>
</comment>
<evidence type="ECO:0000313" key="3">
    <source>
        <dbReference type="Proteomes" id="UP000801864"/>
    </source>
</evidence>
<gene>
    <name evidence="2" type="ORF">CFAM422_010435</name>
</gene>
<dbReference type="AlphaFoldDB" id="A0A9P4X852"/>